<dbReference type="Gene3D" id="2.30.30.140">
    <property type="match status" value="1"/>
</dbReference>
<dbReference type="PANTHER" id="PTHR12805">
    <property type="entry name" value="KIN17 KIN, ANTIGENIC DETERMINANT OF RECA PROTEIN HOMOLOG"/>
    <property type="match status" value="1"/>
</dbReference>
<proteinExistence type="predicted"/>
<dbReference type="Proteomes" id="UP001396334">
    <property type="component" value="Unassembled WGS sequence"/>
</dbReference>
<dbReference type="InterPro" id="IPR056767">
    <property type="entry name" value="C2H2-Znf_KIN17"/>
</dbReference>
<keyword evidence="2" id="KW-1185">Reference proteome</keyword>
<name>A0ABR2A5A9_9ROSI</name>
<dbReference type="Pfam" id="PF25092">
    <property type="entry name" value="SH3_KIN17_C"/>
    <property type="match status" value="1"/>
</dbReference>
<dbReference type="Pfam" id="PF10357">
    <property type="entry name" value="WH_KIN17"/>
    <property type="match status" value="1"/>
</dbReference>
<dbReference type="Gene3D" id="2.30.30.30">
    <property type="match status" value="1"/>
</dbReference>
<comment type="caution">
    <text evidence="1">The sequence shown here is derived from an EMBL/GenBank/DDBJ whole genome shotgun (WGS) entry which is preliminary data.</text>
</comment>
<dbReference type="InterPro" id="IPR041995">
    <property type="entry name" value="KOW_KIN17"/>
</dbReference>
<gene>
    <name evidence="1" type="ORF">V6N11_073208</name>
</gene>
<reference evidence="1 2" key="1">
    <citation type="journal article" date="2024" name="G3 (Bethesda)">
        <title>Genome assembly of Hibiscus sabdariffa L. provides insights into metabolisms of medicinal natural products.</title>
        <authorList>
            <person name="Kim T."/>
        </authorList>
    </citation>
    <scope>NUCLEOTIDE SEQUENCE [LARGE SCALE GENOMIC DNA]</scope>
    <source>
        <strain evidence="1">TK-2024</strain>
        <tissue evidence="1">Old leaves</tissue>
    </source>
</reference>
<organism evidence="1 2">
    <name type="scientific">Hibiscus sabdariffa</name>
    <name type="common">roselle</name>
    <dbReference type="NCBI Taxonomy" id="183260"/>
    <lineage>
        <taxon>Eukaryota</taxon>
        <taxon>Viridiplantae</taxon>
        <taxon>Streptophyta</taxon>
        <taxon>Embryophyta</taxon>
        <taxon>Tracheophyta</taxon>
        <taxon>Spermatophyta</taxon>
        <taxon>Magnoliopsida</taxon>
        <taxon>eudicotyledons</taxon>
        <taxon>Gunneridae</taxon>
        <taxon>Pentapetalae</taxon>
        <taxon>rosids</taxon>
        <taxon>malvids</taxon>
        <taxon>Malvales</taxon>
        <taxon>Malvaceae</taxon>
        <taxon>Malvoideae</taxon>
        <taxon>Hibiscus</taxon>
    </lineage>
</organism>
<dbReference type="InterPro" id="IPR038254">
    <property type="entry name" value="KIN17_WH-like_sf"/>
</dbReference>
<evidence type="ECO:0000313" key="2">
    <source>
        <dbReference type="Proteomes" id="UP001396334"/>
    </source>
</evidence>
<dbReference type="SMART" id="SM01253">
    <property type="entry name" value="Kin17_mid"/>
    <property type="match status" value="1"/>
</dbReference>
<protein>
    <submittedName>
        <fullName evidence="1">Uncharacterized protein</fullName>
    </submittedName>
</protein>
<dbReference type="EMBL" id="JBBPBN010000359">
    <property type="protein sequence ID" value="KAK8488161.1"/>
    <property type="molecule type" value="Genomic_DNA"/>
</dbReference>
<dbReference type="InterPro" id="IPR037321">
    <property type="entry name" value="KIN17-like"/>
</dbReference>
<dbReference type="InterPro" id="IPR041330">
    <property type="entry name" value="KN17_SH3"/>
</dbReference>
<dbReference type="InterPro" id="IPR014722">
    <property type="entry name" value="Rib_uL2_dom2"/>
</dbReference>
<sequence>MSEHIWKLDKMGKNDFLTPKAIANRIKAKGLQKLRWYCQMCQKQCRDENGFKCHCMSESHQRQMQIFGQNPDRIVSGYSEEFERNFLDLMKRSHRFSRIAATVVYNEFINDRHHVHMNSTQWATLTEFVKHLGRTGKCKVDETPKGWFITYIDRDSETLFKEKMKNKRIKLDMVEEEKHEREIQKQIEKAEQLKAPSEAEENEEKVVVKEINLESGMKIGFSLGGGTAAKAEKGESSSTARLVFKEEENEKSKAKIERKENSARKSALEELMREEEKAKERSNRKDYWLCEGIIVKVMSKALAQKGYYKQKGVVRKVIDRYVGEIEMLDSKHILRVDQEELETVIPQIGCMVRIVNGAYRGSTARLLGVDTDKFCAKVQIEKGVYDGRVLKAIEYEDICKVAQ</sequence>
<dbReference type="CDD" id="cd13155">
    <property type="entry name" value="KOW_KIN17"/>
    <property type="match status" value="1"/>
</dbReference>
<dbReference type="InterPro" id="IPR019447">
    <property type="entry name" value="DNA/RNA-bd_Kin17_WH-like_dom"/>
</dbReference>
<dbReference type="PANTHER" id="PTHR12805:SF0">
    <property type="entry name" value="DNA_RNA-BINDING PROTEIN KIN17"/>
    <property type="match status" value="1"/>
</dbReference>
<accession>A0ABR2A5A9</accession>
<evidence type="ECO:0000313" key="1">
    <source>
        <dbReference type="EMBL" id="KAK8488161.1"/>
    </source>
</evidence>
<dbReference type="InterPro" id="IPR036236">
    <property type="entry name" value="Znf_C2H2_sf"/>
</dbReference>
<dbReference type="Pfam" id="PF25095">
    <property type="entry name" value="C2H2-zf_KIN17"/>
    <property type="match status" value="1"/>
</dbReference>
<dbReference type="Gene3D" id="1.10.10.2030">
    <property type="entry name" value="DNA/RNA-binding protein Kin17, conserved domain"/>
    <property type="match status" value="1"/>
</dbReference>
<dbReference type="Pfam" id="PF18131">
    <property type="entry name" value="KN17_SH3"/>
    <property type="match status" value="1"/>
</dbReference>
<dbReference type="SUPFAM" id="SSF57667">
    <property type="entry name" value="beta-beta-alpha zinc fingers"/>
    <property type="match status" value="1"/>
</dbReference>